<feature type="compositionally biased region" description="Polar residues" evidence="1">
    <location>
        <begin position="279"/>
        <end position="289"/>
    </location>
</feature>
<sequence>MDPKFHLFSKLPREIQADIWDAAVRPVPGRRHVQRFIITDHYPNHANPRHPVAGSSLTFTRRGRPAGGYSLAVPWDDPYGGPNDSVYKLDSGLWMACTQSRAAMERRFKKNEWWLELDSSEDPKRSAAPGKFFGQDNVTYSASYVDRDGETGYITLAPDQDLIHLDARYLDAVDWFHHYAGDYVPLLDYRNGQDTAPKLSFLGSNIAVDYDPRMLDTLAGRPSHYCRKDLGMSSMSLIDMVDLLYELAGRTLWFVDHRLRPISKDAEKLPTVVPESEAESSATGKNSSPDDQEGREAFYSGSSVLIEVRRDDLGTCWIIDTEHDESDNGERSAFDFFDSLFQAANGALEVDNSDRMRVLAYESTSDETRKSLVQLQNAKDPSCLNCFPREEWYGWRKGGGWQELDYGGIAAGNSMEGQKALACVLIYNLWKIYV</sequence>
<dbReference type="Pfam" id="PF20150">
    <property type="entry name" value="2EXR"/>
    <property type="match status" value="1"/>
</dbReference>
<feature type="domain" description="2EXR" evidence="2">
    <location>
        <begin position="5"/>
        <end position="104"/>
    </location>
</feature>
<proteinExistence type="predicted"/>
<protein>
    <recommendedName>
        <fullName evidence="2">2EXR domain-containing protein</fullName>
    </recommendedName>
</protein>
<gene>
    <name evidence="3" type="ORF">QQZ08_005416</name>
</gene>
<dbReference type="InterPro" id="IPR045518">
    <property type="entry name" value="2EXR"/>
</dbReference>
<keyword evidence="4" id="KW-1185">Reference proteome</keyword>
<feature type="region of interest" description="Disordered" evidence="1">
    <location>
        <begin position="268"/>
        <end position="295"/>
    </location>
</feature>
<evidence type="ECO:0000313" key="3">
    <source>
        <dbReference type="EMBL" id="KAK7427985.1"/>
    </source>
</evidence>
<evidence type="ECO:0000256" key="1">
    <source>
        <dbReference type="SAM" id="MobiDB-lite"/>
    </source>
</evidence>
<dbReference type="Proteomes" id="UP001498421">
    <property type="component" value="Unassembled WGS sequence"/>
</dbReference>
<dbReference type="EMBL" id="JAZAVK010000046">
    <property type="protein sequence ID" value="KAK7427985.1"/>
    <property type="molecule type" value="Genomic_DNA"/>
</dbReference>
<accession>A0ABR1I4P8</accession>
<organism evidence="3 4">
    <name type="scientific">Neonectria magnoliae</name>
    <dbReference type="NCBI Taxonomy" id="2732573"/>
    <lineage>
        <taxon>Eukaryota</taxon>
        <taxon>Fungi</taxon>
        <taxon>Dikarya</taxon>
        <taxon>Ascomycota</taxon>
        <taxon>Pezizomycotina</taxon>
        <taxon>Sordariomycetes</taxon>
        <taxon>Hypocreomycetidae</taxon>
        <taxon>Hypocreales</taxon>
        <taxon>Nectriaceae</taxon>
        <taxon>Neonectria</taxon>
    </lineage>
</organism>
<evidence type="ECO:0000313" key="4">
    <source>
        <dbReference type="Proteomes" id="UP001498421"/>
    </source>
</evidence>
<evidence type="ECO:0000259" key="2">
    <source>
        <dbReference type="Pfam" id="PF20150"/>
    </source>
</evidence>
<comment type="caution">
    <text evidence="3">The sequence shown here is derived from an EMBL/GenBank/DDBJ whole genome shotgun (WGS) entry which is preliminary data.</text>
</comment>
<name>A0ABR1I4P8_9HYPO</name>
<reference evidence="3 4" key="1">
    <citation type="journal article" date="2025" name="Microbiol. Resour. Announc.">
        <title>Draft genome sequences for Neonectria magnoliae and Neonectria punicea, canker pathogens of Liriodendron tulipifera and Acer saccharum in West Virginia.</title>
        <authorList>
            <person name="Petronek H.M."/>
            <person name="Kasson M.T."/>
            <person name="Metheny A.M."/>
            <person name="Stauder C.M."/>
            <person name="Lovett B."/>
            <person name="Lynch S.C."/>
            <person name="Garnas J.R."/>
            <person name="Kasson L.R."/>
            <person name="Stajich J.E."/>
        </authorList>
    </citation>
    <scope>NUCLEOTIDE SEQUENCE [LARGE SCALE GENOMIC DNA]</scope>
    <source>
        <strain evidence="3 4">NRRL 64651</strain>
    </source>
</reference>